<organism evidence="3 4">
    <name type="scientific">Vicingus serpentipes</name>
    <dbReference type="NCBI Taxonomy" id="1926625"/>
    <lineage>
        <taxon>Bacteria</taxon>
        <taxon>Pseudomonadati</taxon>
        <taxon>Bacteroidota</taxon>
        <taxon>Flavobacteriia</taxon>
        <taxon>Flavobacteriales</taxon>
        <taxon>Vicingaceae</taxon>
        <taxon>Vicingus</taxon>
    </lineage>
</organism>
<comment type="similarity">
    <text evidence="1">Belongs to the universal stress protein A family.</text>
</comment>
<feature type="domain" description="UspA" evidence="2">
    <location>
        <begin position="138"/>
        <end position="263"/>
    </location>
</feature>
<evidence type="ECO:0000313" key="4">
    <source>
        <dbReference type="Proteomes" id="UP000321721"/>
    </source>
</evidence>
<sequence>MDKQTYKVLVPHDFSSVANCAVNHAAKIANSFSGEVYLLHVVSKTKEVDAAREKLNVIARDAEEANGVNFHVIVRIGNIFEDIGDVASEIGAGFIVMGTHGAKGMQKIMGSYALKVISHSKVPFVIVQNQDPKHTETYDDIVVPVDYSEVTKQKLTVAANIAKHFDSKIHLFYDLESDEFLKKKLDRELSFAKNYFLERKISYTLNQAEVKGQFKKQLVIFAAKIDADLIAIVNTQEGALLPDFFGSEEQVVIANEAEIPVIITNPTQQVMAGGVLGT</sequence>
<protein>
    <recommendedName>
        <fullName evidence="2">UspA domain-containing protein</fullName>
    </recommendedName>
</protein>
<comment type="caution">
    <text evidence="3">The sequence shown here is derived from an EMBL/GenBank/DDBJ whole genome shotgun (WGS) entry which is preliminary data.</text>
</comment>
<dbReference type="Pfam" id="PF00582">
    <property type="entry name" value="Usp"/>
    <property type="match status" value="2"/>
</dbReference>
<dbReference type="InterPro" id="IPR006015">
    <property type="entry name" value="Universal_stress_UspA"/>
</dbReference>
<evidence type="ECO:0000256" key="1">
    <source>
        <dbReference type="ARBA" id="ARBA00008791"/>
    </source>
</evidence>
<dbReference type="CDD" id="cd00293">
    <property type="entry name" value="USP-like"/>
    <property type="match status" value="2"/>
</dbReference>
<gene>
    <name evidence="3" type="ORF">FRY74_09020</name>
</gene>
<keyword evidence="4" id="KW-1185">Reference proteome</keyword>
<dbReference type="InterPro" id="IPR014729">
    <property type="entry name" value="Rossmann-like_a/b/a_fold"/>
</dbReference>
<evidence type="ECO:0000313" key="3">
    <source>
        <dbReference type="EMBL" id="TXB64583.1"/>
    </source>
</evidence>
<dbReference type="PANTHER" id="PTHR46268:SF6">
    <property type="entry name" value="UNIVERSAL STRESS PROTEIN UP12"/>
    <property type="match status" value="1"/>
</dbReference>
<dbReference type="Proteomes" id="UP000321721">
    <property type="component" value="Unassembled WGS sequence"/>
</dbReference>
<feature type="domain" description="UspA" evidence="2">
    <location>
        <begin position="7"/>
        <end position="127"/>
    </location>
</feature>
<dbReference type="SUPFAM" id="SSF52402">
    <property type="entry name" value="Adenine nucleotide alpha hydrolases-like"/>
    <property type="match status" value="2"/>
</dbReference>
<dbReference type="EMBL" id="VOOS01000004">
    <property type="protein sequence ID" value="TXB64583.1"/>
    <property type="molecule type" value="Genomic_DNA"/>
</dbReference>
<dbReference type="OrthoDB" id="9788959at2"/>
<dbReference type="Gene3D" id="3.40.50.620">
    <property type="entry name" value="HUPs"/>
    <property type="match status" value="2"/>
</dbReference>
<name>A0A5C6RQR8_9FLAO</name>
<dbReference type="InterPro" id="IPR006016">
    <property type="entry name" value="UspA"/>
</dbReference>
<accession>A0A5C6RQR8</accession>
<evidence type="ECO:0000259" key="2">
    <source>
        <dbReference type="Pfam" id="PF00582"/>
    </source>
</evidence>
<dbReference type="AlphaFoldDB" id="A0A5C6RQR8"/>
<dbReference type="PRINTS" id="PR01438">
    <property type="entry name" value="UNVRSLSTRESS"/>
</dbReference>
<reference evidence="3 4" key="1">
    <citation type="submission" date="2019-08" db="EMBL/GenBank/DDBJ databases">
        <title>Genome of Vicingus serpentipes NCIMB 15042.</title>
        <authorList>
            <person name="Bowman J.P."/>
        </authorList>
    </citation>
    <scope>NUCLEOTIDE SEQUENCE [LARGE SCALE GENOMIC DNA]</scope>
    <source>
        <strain evidence="3 4">NCIMB 15042</strain>
    </source>
</reference>
<proteinExistence type="inferred from homology"/>
<dbReference type="PANTHER" id="PTHR46268">
    <property type="entry name" value="STRESS RESPONSE PROTEIN NHAX"/>
    <property type="match status" value="1"/>
</dbReference>
<dbReference type="RefSeq" id="WP_147100704.1">
    <property type="nucleotide sequence ID" value="NZ_VOOS01000004.1"/>
</dbReference>